<gene>
    <name evidence="1" type="ORF">PGTUg99_035104</name>
</gene>
<dbReference type="AlphaFoldDB" id="A0A5B0P6P1"/>
<name>A0A5B0P6P1_PUCGR</name>
<dbReference type="EMBL" id="VDEP01000371">
    <property type="protein sequence ID" value="KAA1095898.1"/>
    <property type="molecule type" value="Genomic_DNA"/>
</dbReference>
<organism evidence="1 2">
    <name type="scientific">Puccinia graminis f. sp. tritici</name>
    <dbReference type="NCBI Taxonomy" id="56615"/>
    <lineage>
        <taxon>Eukaryota</taxon>
        <taxon>Fungi</taxon>
        <taxon>Dikarya</taxon>
        <taxon>Basidiomycota</taxon>
        <taxon>Pucciniomycotina</taxon>
        <taxon>Pucciniomycetes</taxon>
        <taxon>Pucciniales</taxon>
        <taxon>Pucciniaceae</taxon>
        <taxon>Puccinia</taxon>
    </lineage>
</organism>
<protein>
    <submittedName>
        <fullName evidence="1">Uncharacterized protein</fullName>
    </submittedName>
</protein>
<comment type="caution">
    <text evidence="1">The sequence shown here is derived from an EMBL/GenBank/DDBJ whole genome shotgun (WGS) entry which is preliminary data.</text>
</comment>
<dbReference type="Proteomes" id="UP000325313">
    <property type="component" value="Unassembled WGS sequence"/>
</dbReference>
<reference evidence="1 2" key="1">
    <citation type="submission" date="2019-05" db="EMBL/GenBank/DDBJ databases">
        <title>Emergence of the Ug99 lineage of the wheat stem rust pathogen through somatic hybridization.</title>
        <authorList>
            <person name="Li F."/>
            <person name="Upadhyaya N.M."/>
            <person name="Sperschneider J."/>
            <person name="Matny O."/>
            <person name="Nguyen-Phuc H."/>
            <person name="Mago R."/>
            <person name="Raley C."/>
            <person name="Miller M.E."/>
            <person name="Silverstein K.A.T."/>
            <person name="Henningsen E."/>
            <person name="Hirsch C.D."/>
            <person name="Visser B."/>
            <person name="Pretorius Z.A."/>
            <person name="Steffenson B.J."/>
            <person name="Schwessinger B."/>
            <person name="Dodds P.N."/>
            <person name="Figueroa M."/>
        </authorList>
    </citation>
    <scope>NUCLEOTIDE SEQUENCE [LARGE SCALE GENOMIC DNA]</scope>
    <source>
        <strain evidence="1 2">Ug99</strain>
    </source>
</reference>
<sequence>MHFKLRISMTSNVKCTWLVKAMQVSAQDAVYETRSDEADPIKPSLGDLRLENIGRWGSAPQKRGDCVKLALLAFRYPGITLCTTDGIFNVIQ</sequence>
<accession>A0A5B0P6P1</accession>
<evidence type="ECO:0000313" key="2">
    <source>
        <dbReference type="Proteomes" id="UP000325313"/>
    </source>
</evidence>
<proteinExistence type="predicted"/>
<evidence type="ECO:0000313" key="1">
    <source>
        <dbReference type="EMBL" id="KAA1095898.1"/>
    </source>
</evidence>